<sequence length="737" mass="80008">MATSVTTSRPAMLTLPGDPVRQMQWRFADRYDLQMLVQSARGVARSTVAHMVAAGERNSHEWTPAKNAMMEAFDRAGITGAFMEPDEGGFITGPKNLALALAAFELAWVDGGAATASLAGFLALEPIHERGTPEQAAHYMSLCAPPQNGEGRRPWRGAFVLTEPIPYVGVDTGMLNGKVRVAEWEHGQEPWLQVEKRGRFITNIAFANFVTAAVGSDDAQIKGSCVVILEETDEGTFDPGTPTKKLVHQLSSTGDPIFNLKVPASRIVGGYTVKDGVIVPNFNHSDVIEAVFRRTRVTVGLMTAAKLLSAVEPVIRYQRGRFRGAEGARPGTVRYEQGIQQREDALHRLVDVWATGEAAASLGFAAARLFDELDPLEKQKTAILAQSGIGAGRAGLKALREFEQRAIDSLKMREDDPKRTEIGSDPLVQFVLKDAEANVLCPATKLWNTGHGANMMREAVSLMGGYGITEDCPGFLASKWMDAQLEATYEGPEAVQRRQLTITMTSEVFLAQMHAWAAEMRRIAATHPGTGACTLASAMKMWLWTLEHLQKSADAEGNKLYHGQRQGVTFPLADALCWLLASRHQILDVLELEHRGKDDSAASDGLAGTVQFLNDLCHVQAAQAAGEVSRICAELVFGYNEHPAWNETGCRLCFTADELDELEETMPGIAAMAVDVVENDGRHAMKAGPCAGCTGASEFLRLQNKLCSCLSGSRLAKDRAAETVSKVMIPEALDYPA</sequence>
<evidence type="ECO:0000313" key="7">
    <source>
        <dbReference type="EMBL" id="XBH16321.1"/>
    </source>
</evidence>
<dbReference type="AlphaFoldDB" id="A0AAU7DHP8"/>
<dbReference type="RefSeq" id="WP_348261550.1">
    <property type="nucleotide sequence ID" value="NZ_CP121196.1"/>
</dbReference>
<evidence type="ECO:0000256" key="1">
    <source>
        <dbReference type="ARBA" id="ARBA00001974"/>
    </source>
</evidence>
<dbReference type="InterPro" id="IPR013786">
    <property type="entry name" value="AcylCoA_DH/ox_N"/>
</dbReference>
<organism evidence="7">
    <name type="scientific">Telmatobacter sp. DSM 110680</name>
    <dbReference type="NCBI Taxonomy" id="3036704"/>
    <lineage>
        <taxon>Bacteria</taxon>
        <taxon>Pseudomonadati</taxon>
        <taxon>Acidobacteriota</taxon>
        <taxon>Terriglobia</taxon>
        <taxon>Terriglobales</taxon>
        <taxon>Acidobacteriaceae</taxon>
        <taxon>Telmatobacter</taxon>
    </lineage>
</organism>
<comment type="similarity">
    <text evidence="2">Belongs to the acyl-CoA dehydrogenase family.</text>
</comment>
<accession>A0AAU7DHP8</accession>
<feature type="domain" description="Acyl-CoA dehydrogenase/oxidase C-terminal" evidence="5">
    <location>
        <begin position="434"/>
        <end position="500"/>
    </location>
</feature>
<reference evidence="7" key="1">
    <citation type="submission" date="2023-03" db="EMBL/GenBank/DDBJ databases">
        <title>Edaphobacter sp.</title>
        <authorList>
            <person name="Huber K.J."/>
            <person name="Papendorf J."/>
            <person name="Pilke C."/>
            <person name="Bunk B."/>
            <person name="Sproeer C."/>
            <person name="Pester M."/>
        </authorList>
    </citation>
    <scope>NUCLEOTIDE SEQUENCE</scope>
    <source>
        <strain evidence="7">DSM 110680</strain>
    </source>
</reference>
<evidence type="ECO:0000259" key="5">
    <source>
        <dbReference type="Pfam" id="PF00441"/>
    </source>
</evidence>
<comment type="cofactor">
    <cofactor evidence="1">
        <name>FAD</name>
        <dbReference type="ChEBI" id="CHEBI:57692"/>
    </cofactor>
</comment>
<proteinExistence type="inferred from homology"/>
<dbReference type="SUPFAM" id="SSF47203">
    <property type="entry name" value="Acyl-CoA dehydrogenase C-terminal domain-like"/>
    <property type="match status" value="1"/>
</dbReference>
<dbReference type="EMBL" id="CP121196">
    <property type="protein sequence ID" value="XBH16321.1"/>
    <property type="molecule type" value="Genomic_DNA"/>
</dbReference>
<feature type="domain" description="Acyl-CoA dehydrogenase/oxidase N-terminal" evidence="6">
    <location>
        <begin position="33"/>
        <end position="141"/>
    </location>
</feature>
<keyword evidence="7" id="KW-0560">Oxidoreductase</keyword>
<dbReference type="SUPFAM" id="SSF56645">
    <property type="entry name" value="Acyl-CoA dehydrogenase NM domain-like"/>
    <property type="match status" value="1"/>
</dbReference>
<dbReference type="InterPro" id="IPR036250">
    <property type="entry name" value="AcylCo_DH-like_C"/>
</dbReference>
<evidence type="ECO:0000256" key="3">
    <source>
        <dbReference type="ARBA" id="ARBA00022630"/>
    </source>
</evidence>
<protein>
    <submittedName>
        <fullName evidence="7">Acyl-CoA/acyl-ACP dehydrogenase</fullName>
        <ecNumber evidence="7">1.-.-.-</ecNumber>
    </submittedName>
</protein>
<dbReference type="PANTHER" id="PTHR43884">
    <property type="entry name" value="ACYL-COA DEHYDROGENASE"/>
    <property type="match status" value="1"/>
</dbReference>
<dbReference type="InterPro" id="IPR009075">
    <property type="entry name" value="AcylCo_DH/oxidase_C"/>
</dbReference>
<dbReference type="Pfam" id="PF00441">
    <property type="entry name" value="Acyl-CoA_dh_1"/>
    <property type="match status" value="1"/>
</dbReference>
<evidence type="ECO:0000256" key="2">
    <source>
        <dbReference type="ARBA" id="ARBA00009347"/>
    </source>
</evidence>
<dbReference type="InterPro" id="IPR009100">
    <property type="entry name" value="AcylCoA_DH/oxidase_NM_dom_sf"/>
</dbReference>
<dbReference type="Pfam" id="PF02771">
    <property type="entry name" value="Acyl-CoA_dh_N"/>
    <property type="match status" value="1"/>
</dbReference>
<dbReference type="GO" id="GO:0003995">
    <property type="term" value="F:acyl-CoA dehydrogenase activity"/>
    <property type="evidence" value="ECO:0007669"/>
    <property type="project" value="TreeGrafter"/>
</dbReference>
<dbReference type="PANTHER" id="PTHR43884:SF12">
    <property type="entry name" value="ISOVALERYL-COA DEHYDROGENASE, MITOCHONDRIAL-RELATED"/>
    <property type="match status" value="1"/>
</dbReference>
<dbReference type="Gene3D" id="1.20.140.10">
    <property type="entry name" value="Butyryl-CoA Dehydrogenase, subunit A, domain 3"/>
    <property type="match status" value="1"/>
</dbReference>
<dbReference type="InterPro" id="IPR037069">
    <property type="entry name" value="AcylCoA_DH/ox_N_sf"/>
</dbReference>
<keyword evidence="4" id="KW-0274">FAD</keyword>
<evidence type="ECO:0000256" key="4">
    <source>
        <dbReference type="ARBA" id="ARBA00022827"/>
    </source>
</evidence>
<evidence type="ECO:0000259" key="6">
    <source>
        <dbReference type="Pfam" id="PF02771"/>
    </source>
</evidence>
<dbReference type="GO" id="GO:0050660">
    <property type="term" value="F:flavin adenine dinucleotide binding"/>
    <property type="evidence" value="ECO:0007669"/>
    <property type="project" value="InterPro"/>
</dbReference>
<dbReference type="EC" id="1.-.-.-" evidence="7"/>
<dbReference type="Gene3D" id="1.10.540.10">
    <property type="entry name" value="Acyl-CoA dehydrogenase/oxidase, N-terminal domain"/>
    <property type="match status" value="1"/>
</dbReference>
<keyword evidence="3" id="KW-0285">Flavoprotein</keyword>
<name>A0AAU7DHP8_9BACT</name>
<gene>
    <name evidence="7" type="ORF">P8935_17315</name>
</gene>